<dbReference type="PROSITE" id="PS00237">
    <property type="entry name" value="G_PROTEIN_RECEP_F1_1"/>
    <property type="match status" value="1"/>
</dbReference>
<keyword evidence="5 10" id="KW-0297">G-protein coupled receptor</keyword>
<dbReference type="GO" id="GO:0005886">
    <property type="term" value="C:plasma membrane"/>
    <property type="evidence" value="ECO:0007669"/>
    <property type="project" value="UniProtKB-SubCell"/>
</dbReference>
<dbReference type="CDD" id="cd15935">
    <property type="entry name" value="7tmA_OR4Q3-like"/>
    <property type="match status" value="1"/>
</dbReference>
<keyword evidence="11" id="KW-1003">Cell membrane</keyword>
<evidence type="ECO:0000256" key="10">
    <source>
        <dbReference type="RuleBase" id="RU000688"/>
    </source>
</evidence>
<dbReference type="FunFam" id="1.20.1070.10:FF:000012">
    <property type="entry name" value="Olfactory receptor"/>
    <property type="match status" value="1"/>
</dbReference>
<protein>
    <recommendedName>
        <fullName evidence="11">Olfactory receptor</fullName>
    </recommendedName>
</protein>
<dbReference type="KEGG" id="nss:113426200"/>
<keyword evidence="9 10" id="KW-0807">Transducer</keyword>
<feature type="transmembrane region" description="Helical" evidence="11">
    <location>
        <begin position="322"/>
        <end position="340"/>
    </location>
</feature>
<keyword evidence="6 11" id="KW-0472">Membrane</keyword>
<dbReference type="InterPro" id="IPR050427">
    <property type="entry name" value="Olfactory_Receptors"/>
</dbReference>
<sequence>MVQGLRDKTYQEILKVLNMYSLKDRREMGNMIETFKYIKDVKKVLKGSPVTFMNSSKITEFVFLGLSSSRPIQLLLSVLVMICYTAILLGNLLIVVTVHIDPHLLRSPMYFFLANLSIIDTALSSVVVPKMATDLITCGSTVSYADCMSQLFFLHVFGGSEVFLLTLMAYDRYVAICHPLTYTIKMNRPRCIRLLCWCWAGGLLHSGSQLFLVLQLPFCGPSEVDNFFCDVPQVVKLACVETYVTEILMVANSGLINLVCFIILLTSYSIILYTLQGRFKESGGKALYTCSSHLTVVSIFFLPCLFVYLIPIFNSSLDKISSVFYTTITPFLNPMIYSLRNQEMKKAMGRVTKKFMFEDWYQKKGKA</sequence>
<evidence type="ECO:0000256" key="4">
    <source>
        <dbReference type="ARBA" id="ARBA00022989"/>
    </source>
</evidence>
<evidence type="ECO:0000256" key="5">
    <source>
        <dbReference type="ARBA" id="ARBA00023040"/>
    </source>
</evidence>
<dbReference type="InterPro" id="IPR000276">
    <property type="entry name" value="GPCR_Rhodpsn"/>
</dbReference>
<comment type="similarity">
    <text evidence="2 10">Belongs to the G-protein coupled receptor 1 family.</text>
</comment>
<dbReference type="GO" id="GO:0004930">
    <property type="term" value="F:G protein-coupled receptor activity"/>
    <property type="evidence" value="ECO:0007669"/>
    <property type="project" value="UniProtKB-KW"/>
</dbReference>
<dbReference type="GeneID" id="113426200"/>
<dbReference type="PANTHER" id="PTHR48002">
    <property type="entry name" value="OLFACTORY RECEPTOR"/>
    <property type="match status" value="1"/>
</dbReference>
<evidence type="ECO:0000256" key="2">
    <source>
        <dbReference type="ARBA" id="ARBA00010663"/>
    </source>
</evidence>
<gene>
    <name evidence="14" type="primary">LOC113426200</name>
</gene>
<keyword evidence="11" id="KW-0716">Sensory transduction</keyword>
<keyword evidence="13" id="KW-1185">Reference proteome</keyword>
<evidence type="ECO:0000313" key="14">
    <source>
        <dbReference type="RefSeq" id="XP_026544356.1"/>
    </source>
</evidence>
<evidence type="ECO:0000256" key="3">
    <source>
        <dbReference type="ARBA" id="ARBA00022692"/>
    </source>
</evidence>
<dbReference type="InterPro" id="IPR017452">
    <property type="entry name" value="GPCR_Rhodpsn_7TM"/>
</dbReference>
<evidence type="ECO:0000259" key="12">
    <source>
        <dbReference type="PROSITE" id="PS50262"/>
    </source>
</evidence>
<evidence type="ECO:0000256" key="6">
    <source>
        <dbReference type="ARBA" id="ARBA00023136"/>
    </source>
</evidence>
<keyword evidence="8 10" id="KW-0675">Receptor</keyword>
<dbReference type="SUPFAM" id="SSF81321">
    <property type="entry name" value="Family A G protein-coupled receptor-like"/>
    <property type="match status" value="1"/>
</dbReference>
<feature type="transmembrane region" description="Helical" evidence="11">
    <location>
        <begin position="74"/>
        <end position="98"/>
    </location>
</feature>
<keyword evidence="11" id="KW-0552">Olfaction</keyword>
<dbReference type="PRINTS" id="PR00245">
    <property type="entry name" value="OLFACTORYR"/>
</dbReference>
<feature type="transmembrane region" description="Helical" evidence="11">
    <location>
        <begin position="110"/>
        <end position="132"/>
    </location>
</feature>
<dbReference type="Gene3D" id="1.20.1070.10">
    <property type="entry name" value="Rhodopsin 7-helix transmembrane proteins"/>
    <property type="match status" value="1"/>
</dbReference>
<keyword evidence="4 11" id="KW-1133">Transmembrane helix</keyword>
<dbReference type="InterPro" id="IPR000725">
    <property type="entry name" value="Olfact_rcpt"/>
</dbReference>
<dbReference type="AlphaFoldDB" id="A0A6J1VMT0"/>
<name>A0A6J1VMT0_9SAUR</name>
<dbReference type="PROSITE" id="PS50262">
    <property type="entry name" value="G_PROTEIN_RECEP_F1_2"/>
    <property type="match status" value="1"/>
</dbReference>
<feature type="transmembrane region" description="Helical" evidence="11">
    <location>
        <begin position="287"/>
        <end position="310"/>
    </location>
</feature>
<reference evidence="14" key="1">
    <citation type="submission" date="2025-08" db="UniProtKB">
        <authorList>
            <consortium name="RefSeq"/>
        </authorList>
    </citation>
    <scope>IDENTIFICATION</scope>
</reference>
<evidence type="ECO:0000256" key="7">
    <source>
        <dbReference type="ARBA" id="ARBA00023157"/>
    </source>
</evidence>
<comment type="subcellular location">
    <subcellularLocation>
        <location evidence="11">Cell membrane</location>
        <topology evidence="11">Multi-pass membrane protein</topology>
    </subcellularLocation>
    <subcellularLocation>
        <location evidence="1">Membrane</location>
        <topology evidence="1">Multi-pass membrane protein</topology>
    </subcellularLocation>
</comment>
<feature type="transmembrane region" description="Helical" evidence="11">
    <location>
        <begin position="255"/>
        <end position="275"/>
    </location>
</feature>
<feature type="transmembrane region" description="Helical" evidence="11">
    <location>
        <begin position="191"/>
        <end position="214"/>
    </location>
</feature>
<dbReference type="RefSeq" id="XP_026544356.1">
    <property type="nucleotide sequence ID" value="XM_026688571.1"/>
</dbReference>
<accession>A0A6J1VMT0</accession>
<dbReference type="PRINTS" id="PR00237">
    <property type="entry name" value="GPCRRHODOPSN"/>
</dbReference>
<evidence type="ECO:0000256" key="8">
    <source>
        <dbReference type="ARBA" id="ARBA00023170"/>
    </source>
</evidence>
<dbReference type="GO" id="GO:0004984">
    <property type="term" value="F:olfactory receptor activity"/>
    <property type="evidence" value="ECO:0007669"/>
    <property type="project" value="InterPro"/>
</dbReference>
<evidence type="ECO:0000256" key="9">
    <source>
        <dbReference type="ARBA" id="ARBA00023224"/>
    </source>
</evidence>
<keyword evidence="7" id="KW-1015">Disulfide bond</keyword>
<keyword evidence="3 10" id="KW-0812">Transmembrane</keyword>
<feature type="domain" description="G-protein coupled receptors family 1 profile" evidence="12">
    <location>
        <begin position="90"/>
        <end position="337"/>
    </location>
</feature>
<dbReference type="Proteomes" id="UP000504612">
    <property type="component" value="Unplaced"/>
</dbReference>
<dbReference type="Pfam" id="PF13853">
    <property type="entry name" value="7tm_4"/>
    <property type="match status" value="1"/>
</dbReference>
<evidence type="ECO:0000313" key="13">
    <source>
        <dbReference type="Proteomes" id="UP000504612"/>
    </source>
</evidence>
<evidence type="ECO:0000256" key="11">
    <source>
        <dbReference type="RuleBase" id="RU363047"/>
    </source>
</evidence>
<proteinExistence type="inferred from homology"/>
<feature type="transmembrane region" description="Helical" evidence="11">
    <location>
        <begin position="152"/>
        <end position="170"/>
    </location>
</feature>
<evidence type="ECO:0000256" key="1">
    <source>
        <dbReference type="ARBA" id="ARBA00004141"/>
    </source>
</evidence>
<organism evidence="13 14">
    <name type="scientific">Notechis scutatus</name>
    <name type="common">mainland tiger snake</name>
    <dbReference type="NCBI Taxonomy" id="8663"/>
    <lineage>
        <taxon>Eukaryota</taxon>
        <taxon>Metazoa</taxon>
        <taxon>Chordata</taxon>
        <taxon>Craniata</taxon>
        <taxon>Vertebrata</taxon>
        <taxon>Euteleostomi</taxon>
        <taxon>Lepidosauria</taxon>
        <taxon>Squamata</taxon>
        <taxon>Bifurcata</taxon>
        <taxon>Unidentata</taxon>
        <taxon>Episquamata</taxon>
        <taxon>Toxicofera</taxon>
        <taxon>Serpentes</taxon>
        <taxon>Colubroidea</taxon>
        <taxon>Elapidae</taxon>
        <taxon>Hydrophiinae</taxon>
        <taxon>Notechis</taxon>
    </lineage>
</organism>